<protein>
    <recommendedName>
        <fullName evidence="4">Tetratricopeptide repeat protein</fullName>
    </recommendedName>
</protein>
<dbReference type="Proteomes" id="UP000005801">
    <property type="component" value="Unassembled WGS sequence"/>
</dbReference>
<proteinExistence type="predicted"/>
<reference evidence="2 3" key="1">
    <citation type="submission" date="2007-06" db="EMBL/GenBank/DDBJ databases">
        <authorList>
            <person name="Shimkets L."/>
            <person name="Ferriera S."/>
            <person name="Johnson J."/>
            <person name="Kravitz S."/>
            <person name="Beeson K."/>
            <person name="Sutton G."/>
            <person name="Rogers Y.-H."/>
            <person name="Friedman R."/>
            <person name="Frazier M."/>
            <person name="Venter J.C."/>
        </authorList>
    </citation>
    <scope>NUCLEOTIDE SEQUENCE [LARGE SCALE GENOMIC DNA]</scope>
    <source>
        <strain evidence="2 3">SIR-1</strain>
    </source>
</reference>
<evidence type="ECO:0000313" key="2">
    <source>
        <dbReference type="EMBL" id="EDM76002.1"/>
    </source>
</evidence>
<sequence length="347" mass="37350">MAEFEPRELDELEDALELLSDPFGAEDEDLDARLAELELSPALDERMHEYADVLALCREAFPLEEPGDDLLADVLAEARAVASTSTKHHEGVGAGGSASGWQRFWERWRGTLVPGFALAGTAALVLWMLEPETAETLALVESPSADEKKDEPRPSEAPTDAAMPTRAEGGAERADAGGGEAKAEEEGEQGDAEEVAGDDLTPGASKPKSKKTKAVERAVEPEPEPEPLTKNESWDLIDAADKARKAGRCVEATADYETVIGRTREDAARGRAHAGVGLCRLQQGQHTDAEAWFDQARAESPAVGPWLDDQLDEQPAPTKKKPSKKKKAKSDYSGKKKAPLGPLDSKH</sequence>
<name>A6GDM7_9BACT</name>
<keyword evidence="3" id="KW-1185">Reference proteome</keyword>
<accession>A6GDM7</accession>
<dbReference type="EMBL" id="ABCS01000075">
    <property type="protein sequence ID" value="EDM76002.1"/>
    <property type="molecule type" value="Genomic_DNA"/>
</dbReference>
<evidence type="ECO:0000256" key="1">
    <source>
        <dbReference type="SAM" id="MobiDB-lite"/>
    </source>
</evidence>
<gene>
    <name evidence="2" type="ORF">PPSIR1_32834</name>
</gene>
<dbReference type="RefSeq" id="WP_006974817.1">
    <property type="nucleotide sequence ID" value="NZ_ABCS01000075.1"/>
</dbReference>
<feature type="region of interest" description="Disordered" evidence="1">
    <location>
        <begin position="292"/>
        <end position="347"/>
    </location>
</feature>
<dbReference type="SUPFAM" id="SSF48452">
    <property type="entry name" value="TPR-like"/>
    <property type="match status" value="1"/>
</dbReference>
<dbReference type="STRING" id="391625.PPSIR1_32834"/>
<evidence type="ECO:0000313" key="3">
    <source>
        <dbReference type="Proteomes" id="UP000005801"/>
    </source>
</evidence>
<dbReference type="Gene3D" id="1.25.40.10">
    <property type="entry name" value="Tetratricopeptide repeat domain"/>
    <property type="match status" value="1"/>
</dbReference>
<feature type="compositionally biased region" description="Acidic residues" evidence="1">
    <location>
        <begin position="183"/>
        <end position="197"/>
    </location>
</feature>
<organism evidence="2 3">
    <name type="scientific">Plesiocystis pacifica SIR-1</name>
    <dbReference type="NCBI Taxonomy" id="391625"/>
    <lineage>
        <taxon>Bacteria</taxon>
        <taxon>Pseudomonadati</taxon>
        <taxon>Myxococcota</taxon>
        <taxon>Polyangia</taxon>
        <taxon>Nannocystales</taxon>
        <taxon>Nannocystaceae</taxon>
        <taxon>Plesiocystis</taxon>
    </lineage>
</organism>
<feature type="region of interest" description="Disordered" evidence="1">
    <location>
        <begin position="139"/>
        <end position="234"/>
    </location>
</feature>
<dbReference type="InterPro" id="IPR011990">
    <property type="entry name" value="TPR-like_helical_dom_sf"/>
</dbReference>
<feature type="compositionally biased region" description="Basic residues" evidence="1">
    <location>
        <begin position="318"/>
        <end position="328"/>
    </location>
</feature>
<dbReference type="OrthoDB" id="5511696at2"/>
<feature type="compositionally biased region" description="Basic and acidic residues" evidence="1">
    <location>
        <begin position="145"/>
        <end position="154"/>
    </location>
</feature>
<dbReference type="AlphaFoldDB" id="A6GDM7"/>
<comment type="caution">
    <text evidence="2">The sequence shown here is derived from an EMBL/GenBank/DDBJ whole genome shotgun (WGS) entry which is preliminary data.</text>
</comment>
<evidence type="ECO:0008006" key="4">
    <source>
        <dbReference type="Google" id="ProtNLM"/>
    </source>
</evidence>